<proteinExistence type="predicted"/>
<dbReference type="Ensembl" id="ENSPRET00000032051.1">
    <property type="protein sequence ID" value="ENSPREP00000031692.1"/>
    <property type="gene ID" value="ENSPREG00000021479.1"/>
</dbReference>
<reference evidence="2" key="1">
    <citation type="submission" date="2013-11" db="EMBL/GenBank/DDBJ databases">
        <title>The genomic landscape of the Guanapo guppy.</title>
        <authorList>
            <person name="Kuenstner A."/>
            <person name="Dreyer C."/>
        </authorList>
    </citation>
    <scope>NUCLEOTIDE SEQUENCE</scope>
    <source>
        <strain evidence="2">Guanapo</strain>
    </source>
</reference>
<evidence type="ECO:0000313" key="2">
    <source>
        <dbReference type="Proteomes" id="UP000242638"/>
    </source>
</evidence>
<keyword evidence="2" id="KW-1185">Reference proteome</keyword>
<name>A0A3P9QC19_POERE</name>
<evidence type="ECO:0000313" key="1">
    <source>
        <dbReference type="Ensembl" id="ENSPREP00000031692.1"/>
    </source>
</evidence>
<reference evidence="1" key="3">
    <citation type="submission" date="2025-09" db="UniProtKB">
        <authorList>
            <consortium name="Ensembl"/>
        </authorList>
    </citation>
    <scope>IDENTIFICATION</scope>
    <source>
        <strain evidence="1">Guanapo</strain>
    </source>
</reference>
<dbReference type="AlphaFoldDB" id="A0A3P9QC19"/>
<reference evidence="1" key="2">
    <citation type="submission" date="2025-08" db="UniProtKB">
        <authorList>
            <consortium name="Ensembl"/>
        </authorList>
    </citation>
    <scope>IDENTIFICATION</scope>
    <source>
        <strain evidence="1">Guanapo</strain>
    </source>
</reference>
<dbReference type="Proteomes" id="UP000242638">
    <property type="component" value="Unassembled WGS sequence"/>
</dbReference>
<sequence>MISLSHHPAFLHSLHFICRLLSSGSSCFKRETSPADVNGLVLMSTNRKWLSAGDEHVGVICTCFTPPDASLADEPQPLMTRPEILKASPAGQAGQKLGWK</sequence>
<organism evidence="1 2">
    <name type="scientific">Poecilia reticulata</name>
    <name type="common">Guppy</name>
    <name type="synonym">Acanthophacelus reticulatus</name>
    <dbReference type="NCBI Taxonomy" id="8081"/>
    <lineage>
        <taxon>Eukaryota</taxon>
        <taxon>Metazoa</taxon>
        <taxon>Chordata</taxon>
        <taxon>Craniata</taxon>
        <taxon>Vertebrata</taxon>
        <taxon>Euteleostomi</taxon>
        <taxon>Actinopterygii</taxon>
        <taxon>Neopterygii</taxon>
        <taxon>Teleostei</taxon>
        <taxon>Neoteleostei</taxon>
        <taxon>Acanthomorphata</taxon>
        <taxon>Ovalentaria</taxon>
        <taxon>Atherinomorphae</taxon>
        <taxon>Cyprinodontiformes</taxon>
        <taxon>Poeciliidae</taxon>
        <taxon>Poeciliinae</taxon>
        <taxon>Poecilia</taxon>
    </lineage>
</organism>
<accession>A0A3P9QC19</accession>
<protein>
    <submittedName>
        <fullName evidence="1">Uncharacterized protein</fullName>
    </submittedName>
</protein>